<dbReference type="InterPro" id="IPR051911">
    <property type="entry name" value="SDR_oxidoreductase"/>
</dbReference>
<dbReference type="PANTHER" id="PTHR43976">
    <property type="entry name" value="SHORT CHAIN DEHYDROGENASE"/>
    <property type="match status" value="1"/>
</dbReference>
<evidence type="ECO:0000313" key="2">
    <source>
        <dbReference type="EMBL" id="TRW27132.1"/>
    </source>
</evidence>
<comment type="caution">
    <text evidence="2">The sequence shown here is derived from an EMBL/GenBank/DDBJ whole genome shotgun (WGS) entry which is preliminary data.</text>
</comment>
<dbReference type="PANTHER" id="PTHR43976:SF9">
    <property type="entry name" value="OXIDOREDUCTASE"/>
    <property type="match status" value="1"/>
</dbReference>
<dbReference type="EMBL" id="VJVZ01000001">
    <property type="protein sequence ID" value="TRW27132.1"/>
    <property type="molecule type" value="Genomic_DNA"/>
</dbReference>
<dbReference type="InterPro" id="IPR002347">
    <property type="entry name" value="SDR_fam"/>
</dbReference>
<dbReference type="Pfam" id="PF00106">
    <property type="entry name" value="adh_short"/>
    <property type="match status" value="1"/>
</dbReference>
<protein>
    <submittedName>
        <fullName evidence="2">SDR family NAD(P)-dependent oxidoreductase</fullName>
    </submittedName>
</protein>
<dbReference type="AlphaFoldDB" id="A0A552V9J2"/>
<sequence length="292" mass="31769">MKELKNVLITGAAGGFGMAIIEALLQEDYIVAGAMRDPKGRNKMAADALEHKGVFIVDIDVTSDGSVTQGVNIAAAQMGSIDILVNNAGLGAGGIQEGFTADDWKKVFDVNVFGVQRMTRAVLPFMKEQQHGLLILISSLSARLSVPFQGPYSPSKWAAEALAESYRTEVSNMGIESCIVEPGAFPTQFIGSLLKPSEKERSSDYGTIKDLPDTLLASIESVFEANPDQSLELLSNAIIQLIKIPHGTRPIRTEVDRMFMGELVAPLNRQLEEANKKVYEAFQMEHLTKVKN</sequence>
<proteinExistence type="inferred from homology"/>
<dbReference type="Gene3D" id="3.40.50.720">
    <property type="entry name" value="NAD(P)-binding Rossmann-like Domain"/>
    <property type="match status" value="1"/>
</dbReference>
<evidence type="ECO:0000256" key="1">
    <source>
        <dbReference type="RuleBase" id="RU000363"/>
    </source>
</evidence>
<dbReference type="RefSeq" id="WP_143371358.1">
    <property type="nucleotide sequence ID" value="NZ_VJVZ01000001.1"/>
</dbReference>
<dbReference type="OrthoDB" id="822355at2"/>
<organism evidence="2 3">
    <name type="scientific">Flavobacterium zepuense</name>
    <dbReference type="NCBI Taxonomy" id="2593302"/>
    <lineage>
        <taxon>Bacteria</taxon>
        <taxon>Pseudomonadati</taxon>
        <taxon>Bacteroidota</taxon>
        <taxon>Flavobacteriia</taxon>
        <taxon>Flavobacteriales</taxon>
        <taxon>Flavobacteriaceae</taxon>
        <taxon>Flavobacterium</taxon>
    </lineage>
</organism>
<dbReference type="SUPFAM" id="SSF51735">
    <property type="entry name" value="NAD(P)-binding Rossmann-fold domains"/>
    <property type="match status" value="1"/>
</dbReference>
<dbReference type="InterPro" id="IPR036291">
    <property type="entry name" value="NAD(P)-bd_dom_sf"/>
</dbReference>
<accession>A0A552V9J2</accession>
<dbReference type="Proteomes" id="UP000320643">
    <property type="component" value="Unassembled WGS sequence"/>
</dbReference>
<dbReference type="PRINTS" id="PR00080">
    <property type="entry name" value="SDRFAMILY"/>
</dbReference>
<dbReference type="PRINTS" id="PR00081">
    <property type="entry name" value="GDHRDH"/>
</dbReference>
<reference evidence="2 3" key="1">
    <citation type="submission" date="2019-07" db="EMBL/GenBank/DDBJ databases">
        <title>Flavobacterium sp. nov., isolated from glacier ice.</title>
        <authorList>
            <person name="Liu Q."/>
            <person name="Xin Y.-H."/>
        </authorList>
    </citation>
    <scope>NUCLEOTIDE SEQUENCE [LARGE SCALE GENOMIC DNA]</scope>
    <source>
        <strain evidence="2 3">ZT4R6</strain>
    </source>
</reference>
<evidence type="ECO:0000313" key="3">
    <source>
        <dbReference type="Proteomes" id="UP000320643"/>
    </source>
</evidence>
<keyword evidence="3" id="KW-1185">Reference proteome</keyword>
<gene>
    <name evidence="2" type="ORF">FMM05_00335</name>
</gene>
<name>A0A552V9J2_9FLAO</name>
<comment type="similarity">
    <text evidence="1">Belongs to the short-chain dehydrogenases/reductases (SDR) family.</text>
</comment>